<evidence type="ECO:0000256" key="1">
    <source>
        <dbReference type="SAM" id="Phobius"/>
    </source>
</evidence>
<dbReference type="AlphaFoldDB" id="A0A6J4HRV4"/>
<keyword evidence="1" id="KW-0472">Membrane</keyword>
<evidence type="ECO:0000313" key="2">
    <source>
        <dbReference type="EMBL" id="CAA9231155.1"/>
    </source>
</evidence>
<keyword evidence="1" id="KW-1133">Transmembrane helix</keyword>
<name>A0A6J4HRV4_9ACTN</name>
<reference evidence="2" key="1">
    <citation type="submission" date="2020-02" db="EMBL/GenBank/DDBJ databases">
        <authorList>
            <person name="Meier V. D."/>
        </authorList>
    </citation>
    <scope>NUCLEOTIDE SEQUENCE</scope>
    <source>
        <strain evidence="2">AVDCRST_MAG50</strain>
    </source>
</reference>
<sequence length="32" mass="3555">MFLFFSNRLGCLGSLALSVVVTVVLILLLRLF</sequence>
<proteinExistence type="predicted"/>
<keyword evidence="1" id="KW-0812">Transmembrane</keyword>
<gene>
    <name evidence="2" type="ORF">AVDCRST_MAG50-1078</name>
</gene>
<organism evidence="2">
    <name type="scientific">uncultured Acidimicrobiales bacterium</name>
    <dbReference type="NCBI Taxonomy" id="310071"/>
    <lineage>
        <taxon>Bacteria</taxon>
        <taxon>Bacillati</taxon>
        <taxon>Actinomycetota</taxon>
        <taxon>Acidimicrobiia</taxon>
        <taxon>Acidimicrobiales</taxon>
        <taxon>environmental samples</taxon>
    </lineage>
</organism>
<protein>
    <submittedName>
        <fullName evidence="2">Uncharacterized protein</fullName>
    </submittedName>
</protein>
<feature type="transmembrane region" description="Helical" evidence="1">
    <location>
        <begin position="12"/>
        <end position="31"/>
    </location>
</feature>
<accession>A0A6J4HRV4</accession>
<dbReference type="EMBL" id="CADCTF010000061">
    <property type="protein sequence ID" value="CAA9231155.1"/>
    <property type="molecule type" value="Genomic_DNA"/>
</dbReference>